<dbReference type="PANTHER" id="PTHR21137">
    <property type="entry name" value="ODORANT RECEPTOR"/>
    <property type="match status" value="1"/>
</dbReference>
<evidence type="ECO:0000256" key="3">
    <source>
        <dbReference type="ARBA" id="ARBA00022606"/>
    </source>
</evidence>
<comment type="subcellular location">
    <subcellularLocation>
        <location evidence="1">Cell membrane</location>
        <topology evidence="1">Multi-pass membrane protein</topology>
    </subcellularLocation>
</comment>
<protein>
    <submittedName>
        <fullName evidence="12">Odorant receptor 4-like</fullName>
    </submittedName>
</protein>
<reference evidence="12" key="1">
    <citation type="submission" date="2025-08" db="UniProtKB">
        <authorList>
            <consortium name="RefSeq"/>
        </authorList>
    </citation>
    <scope>IDENTIFICATION</scope>
    <source>
        <tissue evidence="12">Whole body</tissue>
    </source>
</reference>
<evidence type="ECO:0000313" key="11">
    <source>
        <dbReference type="Proteomes" id="UP000504618"/>
    </source>
</evidence>
<feature type="transmembrane region" description="Helical" evidence="10">
    <location>
        <begin position="63"/>
        <end position="86"/>
    </location>
</feature>
<dbReference type="GO" id="GO:0005886">
    <property type="term" value="C:plasma membrane"/>
    <property type="evidence" value="ECO:0007669"/>
    <property type="project" value="UniProtKB-SubCell"/>
</dbReference>
<evidence type="ECO:0000256" key="1">
    <source>
        <dbReference type="ARBA" id="ARBA00004651"/>
    </source>
</evidence>
<evidence type="ECO:0000256" key="6">
    <source>
        <dbReference type="ARBA" id="ARBA00022989"/>
    </source>
</evidence>
<evidence type="ECO:0000313" key="12">
    <source>
        <dbReference type="RefSeq" id="XP_024885670.1"/>
    </source>
</evidence>
<dbReference type="GO" id="GO:0005549">
    <property type="term" value="F:odorant binding"/>
    <property type="evidence" value="ECO:0007669"/>
    <property type="project" value="InterPro"/>
</dbReference>
<evidence type="ECO:0000256" key="10">
    <source>
        <dbReference type="SAM" id="Phobius"/>
    </source>
</evidence>
<keyword evidence="5" id="KW-0552">Olfaction</keyword>
<evidence type="ECO:0000256" key="5">
    <source>
        <dbReference type="ARBA" id="ARBA00022725"/>
    </source>
</evidence>
<feature type="transmembrane region" description="Helical" evidence="10">
    <location>
        <begin position="227"/>
        <end position="248"/>
    </location>
</feature>
<keyword evidence="6 10" id="KW-1133">Transmembrane helix</keyword>
<sequence length="326" mass="37714">MTDLLSSRENKTCLAIFFQAACFLVKRERLMELHETLNDLFERELARRRETVLATLYAFDRPSYILCFVLGSTVLLSICPALISIARQIVRHAKPRRYRLPVAAKFPWPAPTNGLPYYLHLLHQISACWWVMFTIGSVDSLFGYYAFQISSILRAMSARLANPRQNRETFTELLDTCVDTHRRLLRCGHIMSDIWGLIIIRMLFANAILMCALIFEASPLTHLTIGQFFLFVSFMALKLLQTFIYAWYGSLITSASEHFREGIYFSEWPDSSLDRDVRVNVIVTMMQKPMIIRALKLSSVDVRMFTNIVNTAMSYFFLLQSLDEGR</sequence>
<keyword evidence="7 10" id="KW-0472">Membrane</keyword>
<dbReference type="PANTHER" id="PTHR21137:SF35">
    <property type="entry name" value="ODORANT RECEPTOR 19A-RELATED"/>
    <property type="match status" value="1"/>
</dbReference>
<dbReference type="InterPro" id="IPR004117">
    <property type="entry name" value="7tm6_olfct_rcpt"/>
</dbReference>
<keyword evidence="2" id="KW-1003">Cell membrane</keyword>
<dbReference type="Proteomes" id="UP000504618">
    <property type="component" value="Unplaced"/>
</dbReference>
<evidence type="ECO:0000256" key="9">
    <source>
        <dbReference type="ARBA" id="ARBA00023224"/>
    </source>
</evidence>
<evidence type="ECO:0000256" key="7">
    <source>
        <dbReference type="ARBA" id="ARBA00023136"/>
    </source>
</evidence>
<keyword evidence="8" id="KW-0675">Receptor</keyword>
<dbReference type="AlphaFoldDB" id="A0A6J1QYG2"/>
<dbReference type="GO" id="GO:0007165">
    <property type="term" value="P:signal transduction"/>
    <property type="evidence" value="ECO:0007669"/>
    <property type="project" value="UniProtKB-KW"/>
</dbReference>
<keyword evidence="3" id="KW-0716">Sensory transduction</keyword>
<accession>A0A6J1QYG2</accession>
<keyword evidence="9" id="KW-0807">Transducer</keyword>
<feature type="transmembrane region" description="Helical" evidence="10">
    <location>
        <begin position="127"/>
        <end position="147"/>
    </location>
</feature>
<evidence type="ECO:0000256" key="8">
    <source>
        <dbReference type="ARBA" id="ARBA00023170"/>
    </source>
</evidence>
<dbReference type="RefSeq" id="XP_024885670.1">
    <property type="nucleotide sequence ID" value="XM_025029902.1"/>
</dbReference>
<evidence type="ECO:0000256" key="4">
    <source>
        <dbReference type="ARBA" id="ARBA00022692"/>
    </source>
</evidence>
<dbReference type="OrthoDB" id="7548151at2759"/>
<dbReference type="GO" id="GO:0004984">
    <property type="term" value="F:olfactory receptor activity"/>
    <property type="evidence" value="ECO:0007669"/>
    <property type="project" value="InterPro"/>
</dbReference>
<dbReference type="Pfam" id="PF02949">
    <property type="entry name" value="7tm_6"/>
    <property type="match status" value="1"/>
</dbReference>
<name>A0A6J1QYG2_9HYME</name>
<evidence type="ECO:0000256" key="2">
    <source>
        <dbReference type="ARBA" id="ARBA00022475"/>
    </source>
</evidence>
<organism evidence="11 12">
    <name type="scientific">Temnothorax curvispinosus</name>
    <dbReference type="NCBI Taxonomy" id="300111"/>
    <lineage>
        <taxon>Eukaryota</taxon>
        <taxon>Metazoa</taxon>
        <taxon>Ecdysozoa</taxon>
        <taxon>Arthropoda</taxon>
        <taxon>Hexapoda</taxon>
        <taxon>Insecta</taxon>
        <taxon>Pterygota</taxon>
        <taxon>Neoptera</taxon>
        <taxon>Endopterygota</taxon>
        <taxon>Hymenoptera</taxon>
        <taxon>Apocrita</taxon>
        <taxon>Aculeata</taxon>
        <taxon>Formicoidea</taxon>
        <taxon>Formicidae</taxon>
        <taxon>Myrmicinae</taxon>
        <taxon>Temnothorax</taxon>
    </lineage>
</organism>
<gene>
    <name evidence="12" type="primary">LOC112463473</name>
</gene>
<keyword evidence="4 10" id="KW-0812">Transmembrane</keyword>
<proteinExistence type="predicted"/>
<feature type="transmembrane region" description="Helical" evidence="10">
    <location>
        <begin position="194"/>
        <end position="215"/>
    </location>
</feature>
<dbReference type="GeneID" id="112463473"/>
<keyword evidence="11" id="KW-1185">Reference proteome</keyword>